<dbReference type="PROSITE" id="PS50003">
    <property type="entry name" value="PH_DOMAIN"/>
    <property type="match status" value="2"/>
</dbReference>
<feature type="region of interest" description="Disordered" evidence="2">
    <location>
        <begin position="22"/>
        <end position="45"/>
    </location>
</feature>
<dbReference type="Pfam" id="PF00169">
    <property type="entry name" value="PH"/>
    <property type="match status" value="2"/>
</dbReference>
<feature type="compositionally biased region" description="Low complexity" evidence="2">
    <location>
        <begin position="92"/>
        <end position="102"/>
    </location>
</feature>
<feature type="compositionally biased region" description="Basic residues" evidence="2">
    <location>
        <begin position="65"/>
        <end position="77"/>
    </location>
</feature>
<feature type="domain" description="PH" evidence="3">
    <location>
        <begin position="431"/>
        <end position="540"/>
    </location>
</feature>
<evidence type="ECO:0000259" key="3">
    <source>
        <dbReference type="PROSITE" id="PS50003"/>
    </source>
</evidence>
<feature type="region of interest" description="Disordered" evidence="2">
    <location>
        <begin position="174"/>
        <end position="198"/>
    </location>
</feature>
<evidence type="ECO:0000313" key="4">
    <source>
        <dbReference type="Proteomes" id="UP000887565"/>
    </source>
</evidence>
<accession>A0A915JU82</accession>
<proteinExistence type="predicted"/>
<feature type="region of interest" description="Disordered" evidence="2">
    <location>
        <begin position="59"/>
        <end position="107"/>
    </location>
</feature>
<keyword evidence="1" id="KW-0677">Repeat</keyword>
<sequence length="564" mass="63081">SLPRNSFYRPDEYQQQTEAINAKNNNNSNFYAENQSPNGGVDYRSNNLTVDQIDYCFLRSSSSPNHKKPVPKPRTNKSSKNSVVGESGRLISNSSNGGNENNNDADRSCYFSMERDSLEPNINYANMSNNNDNSSGKYKNNEKSIVDTDQYLKDKAKLEQQLYDLAQSCFMPSTSTNGKRDTYVPGDPKHKSSLGRSTTIDQPISVPIYCVYSGNEKHAHKSGNNNDASESESVRSSKETGGGTTSSSSTCQKLCGTVDDFVSFNSNSCRRSEAYKCAEELATSSDDDYALPPDAVDLSSQELKIKCVAEDGARYDMTTSVKLSGYLNKLGNKTKTWKKRWFVLKDDALRYFRSQIDQDKKDPCGVINVSDIIGLSRLSGSSSTDGFEIITNKGRYCLSTEETGNTDEWFKSLQVCRKEAIAKKVKDKSQTCHVCGWLTKVYFGRSKRYWCVLSDSCLIFYKRPSAQLPKNQLCLSNVQIKEPPKSSEDESDGELIGQINYSYRQYSVEIVLPDHSITYLLFSTAEEKEKWMYHLILAANGGPKTNGSAFEFLVNKLMEVDGNS</sequence>
<dbReference type="InterPro" id="IPR011993">
    <property type="entry name" value="PH-like_dom_sf"/>
</dbReference>
<dbReference type="AlphaFoldDB" id="A0A915JU82"/>
<feature type="domain" description="PH" evidence="3">
    <location>
        <begin position="320"/>
        <end position="418"/>
    </location>
</feature>
<feature type="compositionally biased region" description="Low complexity" evidence="2">
    <location>
        <begin position="22"/>
        <end position="34"/>
    </location>
</feature>
<dbReference type="SMART" id="SM00233">
    <property type="entry name" value="PH"/>
    <property type="match status" value="2"/>
</dbReference>
<feature type="compositionally biased region" description="Basic and acidic residues" evidence="2">
    <location>
        <begin position="178"/>
        <end position="190"/>
    </location>
</feature>
<name>A0A915JU82_ROMCU</name>
<dbReference type="SUPFAM" id="SSF50729">
    <property type="entry name" value="PH domain-like"/>
    <property type="match status" value="2"/>
</dbReference>
<dbReference type="PANTHER" id="PTHR22903">
    <property type="entry name" value="PLEKHH PROTEIN"/>
    <property type="match status" value="1"/>
</dbReference>
<organism evidence="4 5">
    <name type="scientific">Romanomermis culicivorax</name>
    <name type="common">Nematode worm</name>
    <dbReference type="NCBI Taxonomy" id="13658"/>
    <lineage>
        <taxon>Eukaryota</taxon>
        <taxon>Metazoa</taxon>
        <taxon>Ecdysozoa</taxon>
        <taxon>Nematoda</taxon>
        <taxon>Enoplea</taxon>
        <taxon>Dorylaimia</taxon>
        <taxon>Mermithida</taxon>
        <taxon>Mermithoidea</taxon>
        <taxon>Mermithidae</taxon>
        <taxon>Romanomermis</taxon>
    </lineage>
</organism>
<dbReference type="Gene3D" id="2.30.29.30">
    <property type="entry name" value="Pleckstrin-homology domain (PH domain)/Phosphotyrosine-binding domain (PTB)"/>
    <property type="match status" value="2"/>
</dbReference>
<evidence type="ECO:0000256" key="2">
    <source>
        <dbReference type="SAM" id="MobiDB-lite"/>
    </source>
</evidence>
<protein>
    <submittedName>
        <fullName evidence="5">PH domain-containing protein</fullName>
    </submittedName>
</protein>
<dbReference type="InterPro" id="IPR001849">
    <property type="entry name" value="PH_domain"/>
</dbReference>
<dbReference type="Proteomes" id="UP000887565">
    <property type="component" value="Unplaced"/>
</dbReference>
<dbReference type="CDD" id="cd00821">
    <property type="entry name" value="PH"/>
    <property type="match status" value="1"/>
</dbReference>
<feature type="region of interest" description="Disordered" evidence="2">
    <location>
        <begin position="219"/>
        <end position="250"/>
    </location>
</feature>
<dbReference type="WBParaSite" id="nRc.2.0.1.t29658-RA">
    <property type="protein sequence ID" value="nRc.2.0.1.t29658-RA"/>
    <property type="gene ID" value="nRc.2.0.1.g29658"/>
</dbReference>
<feature type="compositionally biased region" description="Low complexity" evidence="2">
    <location>
        <begin position="121"/>
        <end position="135"/>
    </location>
</feature>
<evidence type="ECO:0000256" key="1">
    <source>
        <dbReference type="ARBA" id="ARBA00022737"/>
    </source>
</evidence>
<dbReference type="FunFam" id="2.30.29.30:FF:000286">
    <property type="entry name" value="PH-protein kinase domain containing protein"/>
    <property type="match status" value="1"/>
</dbReference>
<reference evidence="5" key="1">
    <citation type="submission" date="2022-11" db="UniProtKB">
        <authorList>
            <consortium name="WormBaseParasite"/>
        </authorList>
    </citation>
    <scope>IDENTIFICATION</scope>
</reference>
<keyword evidence="4" id="KW-1185">Reference proteome</keyword>
<evidence type="ECO:0000313" key="5">
    <source>
        <dbReference type="WBParaSite" id="nRc.2.0.1.t29658-RA"/>
    </source>
</evidence>
<dbReference type="PANTHER" id="PTHR22903:SF8">
    <property type="entry name" value="MAX-1A"/>
    <property type="match status" value="1"/>
</dbReference>
<feature type="region of interest" description="Disordered" evidence="2">
    <location>
        <begin position="121"/>
        <end position="141"/>
    </location>
</feature>